<accession>I3C9Q2</accession>
<reference evidence="2 3" key="1">
    <citation type="submission" date="2012-02" db="EMBL/GenBank/DDBJ databases">
        <title>Improved High-Quality Draft genome of Joostella marina DSM 19592.</title>
        <authorList>
            <consortium name="US DOE Joint Genome Institute (JGI-PGF)"/>
            <person name="Lucas S."/>
            <person name="Copeland A."/>
            <person name="Lapidus A."/>
            <person name="Bruce D."/>
            <person name="Goodwin L."/>
            <person name="Pitluck S."/>
            <person name="Peters L."/>
            <person name="Chertkov O."/>
            <person name="Ovchinnikova G."/>
            <person name="Kyrpides N."/>
            <person name="Mavromatis K."/>
            <person name="Detter J.C."/>
            <person name="Han C."/>
            <person name="Land M."/>
            <person name="Hauser L."/>
            <person name="Markowitz V."/>
            <person name="Cheng J.-F."/>
            <person name="Hugenholtz P."/>
            <person name="Woyke T."/>
            <person name="Wu D."/>
            <person name="Tindall B."/>
            <person name="Brambilla E."/>
            <person name="Klenk H.-P."/>
            <person name="Eisen J.A."/>
        </authorList>
    </citation>
    <scope>NUCLEOTIDE SEQUENCE [LARGE SCALE GENOMIC DNA]</scope>
    <source>
        <strain evidence="2 3">DSM 19592</strain>
    </source>
</reference>
<gene>
    <name evidence="2" type="ORF">JoomaDRAFT_3402</name>
</gene>
<sequence length="153" mass="18311">MFPLNIKYKRILNSKSDSRQIFDKIEKELIRLKIDKIHRSDLKIEFENSFFNGQGRWHLMAPVDKGYLKLDSNLKKIEYSFSVVRTFYITSVMALFFGLISQSYWIGIIFFSWLFGMNWVITLIRQNRFANKLKRMLDKKNTTHNTSNRCTSH</sequence>
<keyword evidence="1" id="KW-0812">Transmembrane</keyword>
<evidence type="ECO:0008006" key="4">
    <source>
        <dbReference type="Google" id="ProtNLM"/>
    </source>
</evidence>
<keyword evidence="1" id="KW-1133">Transmembrane helix</keyword>
<dbReference type="HOGENOM" id="CLU_1710827_0_0_10"/>
<dbReference type="AlphaFoldDB" id="I3C9Q2"/>
<keyword evidence="1" id="KW-0472">Membrane</keyword>
<name>I3C9Q2_9FLAO</name>
<evidence type="ECO:0000313" key="3">
    <source>
        <dbReference type="Proteomes" id="UP000004690"/>
    </source>
</evidence>
<evidence type="ECO:0000256" key="1">
    <source>
        <dbReference type="SAM" id="Phobius"/>
    </source>
</evidence>
<evidence type="ECO:0000313" key="2">
    <source>
        <dbReference type="EMBL" id="EIJ40345.1"/>
    </source>
</evidence>
<feature type="transmembrane region" description="Helical" evidence="1">
    <location>
        <begin position="79"/>
        <end position="98"/>
    </location>
</feature>
<feature type="transmembrane region" description="Helical" evidence="1">
    <location>
        <begin position="104"/>
        <end position="124"/>
    </location>
</feature>
<keyword evidence="3" id="KW-1185">Reference proteome</keyword>
<organism evidence="2 3">
    <name type="scientific">Galbibacter orientalis DSM 19592</name>
    <dbReference type="NCBI Taxonomy" id="926559"/>
    <lineage>
        <taxon>Bacteria</taxon>
        <taxon>Pseudomonadati</taxon>
        <taxon>Bacteroidota</taxon>
        <taxon>Flavobacteriia</taxon>
        <taxon>Flavobacteriales</taxon>
        <taxon>Flavobacteriaceae</taxon>
        <taxon>Galbibacter</taxon>
    </lineage>
</organism>
<proteinExistence type="predicted"/>
<dbReference type="Proteomes" id="UP000004690">
    <property type="component" value="Unassembled WGS sequence"/>
</dbReference>
<protein>
    <recommendedName>
        <fullName evidence="4">Glycosyl-4,4'-diaponeurosporenoate acyltransferase</fullName>
    </recommendedName>
</protein>
<dbReference type="EMBL" id="JH651379">
    <property type="protein sequence ID" value="EIJ40345.1"/>
    <property type="molecule type" value="Genomic_DNA"/>
</dbReference>